<evidence type="ECO:0000256" key="1">
    <source>
        <dbReference type="ARBA" id="ARBA00008857"/>
    </source>
</evidence>
<evidence type="ECO:0000256" key="5">
    <source>
        <dbReference type="PROSITE-ProRule" id="PRU01248"/>
    </source>
</evidence>
<accession>A0A971S2B1</accession>
<evidence type="ECO:0000259" key="7">
    <source>
        <dbReference type="PROSITE" id="PS51900"/>
    </source>
</evidence>
<proteinExistence type="inferred from homology"/>
<dbReference type="InterPro" id="IPR002104">
    <property type="entry name" value="Integrase_catalytic"/>
</dbReference>
<evidence type="ECO:0000259" key="6">
    <source>
        <dbReference type="PROSITE" id="PS51898"/>
    </source>
</evidence>
<dbReference type="InterPro" id="IPR010998">
    <property type="entry name" value="Integrase_recombinase_N"/>
</dbReference>
<dbReference type="GO" id="GO:0003677">
    <property type="term" value="F:DNA binding"/>
    <property type="evidence" value="ECO:0007669"/>
    <property type="project" value="UniProtKB-UniRule"/>
</dbReference>
<sequence length="387" mass="44120">MKLAEEARKELPKGIYKRGSIYWIRYAGLDGKIVFESSGSTKIKDAQDKLHERKADILRGKQPEITKKIPMVTFKELSVDYLKWAERQRGYRQKATLVAQLVGIFGHYPLRHFSTKLLETWQTERLQQGATRKTVKKGFGGKRVVVDVPGTPRGNAPATINRLLATIKHMITKAVEWEMVEEESLRRVRRVRLLEENNRRLRYLSQEECQALIDASGSHIKPMVIMALNTGMRRGEILNLQWKNVDLKHGFILLDRTKNGDRREIPINLTLRAALKGISRRLDVPYVFHDPATGRPYGDIGTGFTKACKRAGITDFHFHDLRHTFASHLVMAGVDITTVKELLGHKTLTMTLRYAHLAPSHKVKAVDLLDSTLSKNTNCTKTIQLRG</sequence>
<feature type="domain" description="Tyr recombinase" evidence="6">
    <location>
        <begin position="199"/>
        <end position="367"/>
    </location>
</feature>
<comment type="similarity">
    <text evidence="1">Belongs to the 'phage' integrase family.</text>
</comment>
<dbReference type="PROSITE" id="PS51900">
    <property type="entry name" value="CB"/>
    <property type="match status" value="1"/>
</dbReference>
<dbReference type="InterPro" id="IPR011010">
    <property type="entry name" value="DNA_brk_join_enz"/>
</dbReference>
<dbReference type="GO" id="GO:0015074">
    <property type="term" value="P:DNA integration"/>
    <property type="evidence" value="ECO:0007669"/>
    <property type="project" value="UniProtKB-KW"/>
</dbReference>
<keyword evidence="3 5" id="KW-0238">DNA-binding</keyword>
<dbReference type="Pfam" id="PF00589">
    <property type="entry name" value="Phage_integrase"/>
    <property type="match status" value="1"/>
</dbReference>
<keyword evidence="4" id="KW-0233">DNA recombination</keyword>
<evidence type="ECO:0000313" key="9">
    <source>
        <dbReference type="Proteomes" id="UP000777265"/>
    </source>
</evidence>
<dbReference type="GO" id="GO:0006310">
    <property type="term" value="P:DNA recombination"/>
    <property type="evidence" value="ECO:0007669"/>
    <property type="project" value="UniProtKB-KW"/>
</dbReference>
<dbReference type="InterPro" id="IPR013762">
    <property type="entry name" value="Integrase-like_cat_sf"/>
</dbReference>
<dbReference type="SUPFAM" id="SSF56349">
    <property type="entry name" value="DNA breaking-rejoining enzymes"/>
    <property type="match status" value="1"/>
</dbReference>
<dbReference type="InterPro" id="IPR044068">
    <property type="entry name" value="CB"/>
</dbReference>
<dbReference type="CDD" id="cd00796">
    <property type="entry name" value="INT_Rci_Hp1_C"/>
    <property type="match status" value="1"/>
</dbReference>
<dbReference type="AlphaFoldDB" id="A0A971S2B1"/>
<evidence type="ECO:0000256" key="3">
    <source>
        <dbReference type="ARBA" id="ARBA00023125"/>
    </source>
</evidence>
<evidence type="ECO:0000256" key="4">
    <source>
        <dbReference type="ARBA" id="ARBA00023172"/>
    </source>
</evidence>
<dbReference type="PANTHER" id="PTHR30349">
    <property type="entry name" value="PHAGE INTEGRASE-RELATED"/>
    <property type="match status" value="1"/>
</dbReference>
<dbReference type="PROSITE" id="PS51898">
    <property type="entry name" value="TYR_RECOMBINASE"/>
    <property type="match status" value="1"/>
</dbReference>
<dbReference type="InterPro" id="IPR050090">
    <property type="entry name" value="Tyrosine_recombinase_XerCD"/>
</dbReference>
<evidence type="ECO:0000313" key="8">
    <source>
        <dbReference type="EMBL" id="NLW36736.1"/>
    </source>
</evidence>
<dbReference type="Gene3D" id="1.10.443.10">
    <property type="entry name" value="Intergrase catalytic core"/>
    <property type="match status" value="1"/>
</dbReference>
<name>A0A971S2B1_9BACT</name>
<comment type="caution">
    <text evidence="8">The sequence shown here is derived from an EMBL/GenBank/DDBJ whole genome shotgun (WGS) entry which is preliminary data.</text>
</comment>
<dbReference type="Proteomes" id="UP000777265">
    <property type="component" value="Unassembled WGS sequence"/>
</dbReference>
<dbReference type="Gene3D" id="1.10.150.130">
    <property type="match status" value="1"/>
</dbReference>
<feature type="domain" description="Core-binding (CB)" evidence="7">
    <location>
        <begin position="72"/>
        <end position="175"/>
    </location>
</feature>
<gene>
    <name evidence="8" type="ORF">GXY80_14865</name>
</gene>
<reference evidence="8" key="2">
    <citation type="submission" date="2020-01" db="EMBL/GenBank/DDBJ databases">
        <authorList>
            <person name="Campanaro S."/>
        </authorList>
    </citation>
    <scope>NUCLEOTIDE SEQUENCE</scope>
    <source>
        <strain evidence="8">AS06rmzACSIP_7</strain>
    </source>
</reference>
<keyword evidence="2" id="KW-0229">DNA integration</keyword>
<dbReference type="PANTHER" id="PTHR30349:SF64">
    <property type="entry name" value="PROPHAGE INTEGRASE INTD-RELATED"/>
    <property type="match status" value="1"/>
</dbReference>
<reference evidence="8" key="1">
    <citation type="journal article" date="2020" name="Biotechnol. Biofuels">
        <title>New insights from the biogas microbiome by comprehensive genome-resolved metagenomics of nearly 1600 species originating from multiple anaerobic digesters.</title>
        <authorList>
            <person name="Campanaro S."/>
            <person name="Treu L."/>
            <person name="Rodriguez-R L.M."/>
            <person name="Kovalovszki A."/>
            <person name="Ziels R.M."/>
            <person name="Maus I."/>
            <person name="Zhu X."/>
            <person name="Kougias P.G."/>
            <person name="Basile A."/>
            <person name="Luo G."/>
            <person name="Schluter A."/>
            <person name="Konstantinidis K.T."/>
            <person name="Angelidaki I."/>
        </authorList>
    </citation>
    <scope>NUCLEOTIDE SEQUENCE</scope>
    <source>
        <strain evidence="8">AS06rmzACSIP_7</strain>
    </source>
</reference>
<dbReference type="EMBL" id="JAAYEE010000288">
    <property type="protein sequence ID" value="NLW36736.1"/>
    <property type="molecule type" value="Genomic_DNA"/>
</dbReference>
<protein>
    <submittedName>
        <fullName evidence="8">Site-specific integrase</fullName>
    </submittedName>
</protein>
<organism evidence="8 9">
    <name type="scientific">Syntrophorhabdus aromaticivorans</name>
    <dbReference type="NCBI Taxonomy" id="328301"/>
    <lineage>
        <taxon>Bacteria</taxon>
        <taxon>Pseudomonadati</taxon>
        <taxon>Thermodesulfobacteriota</taxon>
        <taxon>Syntrophorhabdia</taxon>
        <taxon>Syntrophorhabdales</taxon>
        <taxon>Syntrophorhabdaceae</taxon>
        <taxon>Syntrophorhabdus</taxon>
    </lineage>
</organism>
<evidence type="ECO:0000256" key="2">
    <source>
        <dbReference type="ARBA" id="ARBA00022908"/>
    </source>
</evidence>